<evidence type="ECO:0000313" key="3">
    <source>
        <dbReference type="Proteomes" id="UP000595662"/>
    </source>
</evidence>
<sequence>MSPKDSSKTHRHPVENATVPFWHRDIHELHDHRTTEELPVSSDVVIIGAGYAGISTAYHLVKGEANDKKLSITILEARGVCSGATGRNGGHLRPDMYTPMTRLIDRAGVERALEVTEFEIAHIRAIKSLVEREKINCDFTLTRSIDVWTNEETARKATEMYDTLISRNLEYMKDVFFVLGKDAEGISGVKGAKACASFTAATLWPYKLILHLTASILQTGLVNLQTHTPVLSVSRQPSGSFILTTPRGTTVAQKVVYANNAYISSLLPQYREAIVPCKGLCTHISVPEGTRAPLLNNSYIVREEDNVVSYLIPRADGSIVVGGANLLYHNFLSSWYDNVDDSSLIEQVKDHYDGYMQRHFNGWEDSLAQVDEIWTGVMGYSWDSQPHIGAVPGEDGQFVLAGFNGHGMPQAFLCALGVAKMVQKGIEFEDTGVPRLFQTTKERLETAKNGPLGGDILGIKR</sequence>
<dbReference type="InterPro" id="IPR006076">
    <property type="entry name" value="FAD-dep_OxRdtase"/>
</dbReference>
<dbReference type="Pfam" id="PF01266">
    <property type="entry name" value="DAO"/>
    <property type="match status" value="1"/>
</dbReference>
<dbReference type="Gene3D" id="3.30.9.10">
    <property type="entry name" value="D-Amino Acid Oxidase, subunit A, domain 2"/>
    <property type="match status" value="1"/>
</dbReference>
<dbReference type="SUPFAM" id="SSF51905">
    <property type="entry name" value="FAD/NAD(P)-binding domain"/>
    <property type="match status" value="1"/>
</dbReference>
<reference evidence="2 3" key="1">
    <citation type="submission" date="2020-08" db="EMBL/GenBank/DDBJ databases">
        <title>The completed genome sequence of the pathogenic ascomycete fungus Penicillium digitatum.</title>
        <authorList>
            <person name="Wang M."/>
        </authorList>
    </citation>
    <scope>NUCLEOTIDE SEQUENCE [LARGE SCALE GENOMIC DNA]</scope>
    <source>
        <strain evidence="2 3">PdW03</strain>
    </source>
</reference>
<name>A0A7T7BMD8_PENDI</name>
<dbReference type="VEuPathDB" id="FungiDB:PDIP_13960"/>
<dbReference type="OMA" id="GVQMSVH"/>
<dbReference type="GO" id="GO:0005737">
    <property type="term" value="C:cytoplasm"/>
    <property type="evidence" value="ECO:0007669"/>
    <property type="project" value="TreeGrafter"/>
</dbReference>
<gene>
    <name evidence="2" type="ORF">Pdw03_8802</name>
</gene>
<dbReference type="AlphaFoldDB" id="A0A7T7BMD8"/>
<dbReference type="InterPro" id="IPR036188">
    <property type="entry name" value="FAD/NAD-bd_sf"/>
</dbReference>
<dbReference type="PANTHER" id="PTHR13847:SF279">
    <property type="entry name" value="FAD DEPENDENT OXIDOREDUCTASE DOMAIN-CONTAINING PROTEIN-RELATED"/>
    <property type="match status" value="1"/>
</dbReference>
<evidence type="ECO:0000259" key="1">
    <source>
        <dbReference type="Pfam" id="PF01266"/>
    </source>
</evidence>
<dbReference type="RefSeq" id="XP_014538009.1">
    <property type="nucleotide sequence ID" value="XM_014682523.1"/>
</dbReference>
<dbReference type="EMBL" id="CP060776">
    <property type="protein sequence ID" value="QQK44901.1"/>
    <property type="molecule type" value="Genomic_DNA"/>
</dbReference>
<dbReference type="PANTHER" id="PTHR13847">
    <property type="entry name" value="SARCOSINE DEHYDROGENASE-RELATED"/>
    <property type="match status" value="1"/>
</dbReference>
<dbReference type="KEGG" id="pdp:PDIP_13960"/>
<evidence type="ECO:0000313" key="2">
    <source>
        <dbReference type="EMBL" id="QQK44901.1"/>
    </source>
</evidence>
<organism evidence="2 3">
    <name type="scientific">Penicillium digitatum</name>
    <name type="common">Green mold</name>
    <dbReference type="NCBI Taxonomy" id="36651"/>
    <lineage>
        <taxon>Eukaryota</taxon>
        <taxon>Fungi</taxon>
        <taxon>Dikarya</taxon>
        <taxon>Ascomycota</taxon>
        <taxon>Pezizomycotina</taxon>
        <taxon>Eurotiomycetes</taxon>
        <taxon>Eurotiomycetidae</taxon>
        <taxon>Eurotiales</taxon>
        <taxon>Aspergillaceae</taxon>
        <taxon>Penicillium</taxon>
    </lineage>
</organism>
<protein>
    <submittedName>
        <fullName evidence="2">FAD dependent oxidoreductase superfamily</fullName>
    </submittedName>
</protein>
<dbReference type="GeneID" id="26229719"/>
<accession>A0A7T7BMD8</accession>
<dbReference type="Gene3D" id="3.50.50.60">
    <property type="entry name" value="FAD/NAD(P)-binding domain"/>
    <property type="match status" value="1"/>
</dbReference>
<dbReference type="Proteomes" id="UP000595662">
    <property type="component" value="Chromosome 3"/>
</dbReference>
<proteinExistence type="predicted"/>
<feature type="domain" description="FAD dependent oxidoreductase" evidence="1">
    <location>
        <begin position="43"/>
        <end position="420"/>
    </location>
</feature>